<name>A0A481W634_9CAUD</name>
<proteinExistence type="predicted"/>
<accession>A0A481W634</accession>
<sequence length="101" mass="11373">MQSNLIVATVYPITGCDSVGYVREIKQDENGKYSFVRTNSVERAQLFGAEVNAVIDWMRKECHYDGLDTIYSFSPFPVNNLTRMVEVSTLSEQAEANDVQA</sequence>
<dbReference type="Proteomes" id="UP000294134">
    <property type="component" value="Segment"/>
</dbReference>
<protein>
    <submittedName>
        <fullName evidence="1">Uncharacterized protein</fullName>
    </submittedName>
</protein>
<gene>
    <name evidence="1" type="ORF">PSA21_308</name>
</gene>
<evidence type="ECO:0000313" key="1">
    <source>
        <dbReference type="EMBL" id="QBJ02834.1"/>
    </source>
</evidence>
<evidence type="ECO:0000313" key="2">
    <source>
        <dbReference type="Proteomes" id="UP000294134"/>
    </source>
</evidence>
<organism evidence="1 2">
    <name type="scientific">Pseudomonas phage Psa21</name>
    <dbReference type="NCBI Taxonomy" id="2530023"/>
    <lineage>
        <taxon>Viruses</taxon>
        <taxon>Duplodnaviria</taxon>
        <taxon>Heunggongvirae</taxon>
        <taxon>Uroviricota</taxon>
        <taxon>Caudoviricetes</taxon>
        <taxon>Chimalliviridae</taxon>
        <taxon>Tepukevirus</taxon>
        <taxon>Tepukevirus Psa21</taxon>
    </lineage>
</organism>
<keyword evidence="2" id="KW-1185">Reference proteome</keyword>
<dbReference type="EMBL" id="MK552327">
    <property type="protein sequence ID" value="QBJ02834.1"/>
    <property type="molecule type" value="Genomic_DNA"/>
</dbReference>
<reference evidence="1 2" key="1">
    <citation type="submission" date="2019-02" db="EMBL/GenBank/DDBJ databases">
        <authorList>
            <person name="Frampton R.A."/>
            <person name="Wojtus J.K."/>
            <person name="Fineran P.C."/>
            <person name="Hendrickson H.L."/>
        </authorList>
    </citation>
    <scope>NUCLEOTIDE SEQUENCE [LARGE SCALE GENOMIC DNA]</scope>
</reference>